<organism evidence="6 7">
    <name type="scientific">Plasticicumulans acidivorans</name>
    <dbReference type="NCBI Taxonomy" id="886464"/>
    <lineage>
        <taxon>Bacteria</taxon>
        <taxon>Pseudomonadati</taxon>
        <taxon>Pseudomonadota</taxon>
        <taxon>Gammaproteobacteria</taxon>
        <taxon>Candidatus Competibacteraceae</taxon>
        <taxon>Plasticicumulans</taxon>
    </lineage>
</organism>
<dbReference type="GO" id="GO:0042597">
    <property type="term" value="C:periplasmic space"/>
    <property type="evidence" value="ECO:0007669"/>
    <property type="project" value="UniProtKB-SubCell"/>
</dbReference>
<keyword evidence="3 4" id="KW-0732">Signal</keyword>
<evidence type="ECO:0000313" key="7">
    <source>
        <dbReference type="Proteomes" id="UP000246569"/>
    </source>
</evidence>
<evidence type="ECO:0000256" key="3">
    <source>
        <dbReference type="ARBA" id="ARBA00022729"/>
    </source>
</evidence>
<gene>
    <name evidence="6" type="ORF">C7443_104158</name>
</gene>
<name>A0A317MWB0_9GAMM</name>
<dbReference type="InterPro" id="IPR015168">
    <property type="entry name" value="SsuA/THI5"/>
</dbReference>
<proteinExistence type="inferred from homology"/>
<dbReference type="AlphaFoldDB" id="A0A317MWB0"/>
<accession>A0A317MWB0</accession>
<sequence length="334" mass="36228">MQPTPSPLRTLIRWLLHASLCGLLACSSPDAQPLRIATSRWPGYELLFLADSLGFFAQAGVRVQLLEFLGTGESRRALERGRVDAAGLTSVDLLFAQRSGPSKPRAVYVIDSSRGGDVILGRPPADHLQALRGRRIGIEPASINLLVLDQALHSVGLDLVDVTTVPLNPSAMKTAFLAGEVDAVTSYSPYAEDIAALPGVVTLFDSSQIPDLVVDLLAVDSRSLSTRQADWQRVIAALEQARQYLLDEPQAALAMIADHLGIDIEQTRQALAGLRFIGLDEQAQWMTPRTGALMRAIDFSRAALQDVHLLPPDLDIQALVLPLDARASLPRTRR</sequence>
<dbReference type="SUPFAM" id="SSF53850">
    <property type="entry name" value="Periplasmic binding protein-like II"/>
    <property type="match status" value="1"/>
</dbReference>
<feature type="signal peptide" evidence="4">
    <location>
        <begin position="1"/>
        <end position="31"/>
    </location>
</feature>
<dbReference type="RefSeq" id="WP_170123550.1">
    <property type="nucleotide sequence ID" value="NZ_QGTJ01000004.1"/>
</dbReference>
<evidence type="ECO:0000256" key="1">
    <source>
        <dbReference type="ARBA" id="ARBA00004418"/>
    </source>
</evidence>
<dbReference type="EMBL" id="QGTJ01000004">
    <property type="protein sequence ID" value="PWV62363.1"/>
    <property type="molecule type" value="Genomic_DNA"/>
</dbReference>
<keyword evidence="7" id="KW-1185">Reference proteome</keyword>
<dbReference type="Proteomes" id="UP000246569">
    <property type="component" value="Unassembled WGS sequence"/>
</dbReference>
<evidence type="ECO:0000256" key="4">
    <source>
        <dbReference type="SAM" id="SignalP"/>
    </source>
</evidence>
<reference evidence="6 7" key="1">
    <citation type="submission" date="2018-05" db="EMBL/GenBank/DDBJ databases">
        <title>Genomic Encyclopedia of Type Strains, Phase IV (KMG-IV): sequencing the most valuable type-strain genomes for metagenomic binning, comparative biology and taxonomic classification.</title>
        <authorList>
            <person name="Goeker M."/>
        </authorList>
    </citation>
    <scope>NUCLEOTIDE SEQUENCE [LARGE SCALE GENOMIC DNA]</scope>
    <source>
        <strain evidence="6 7">DSM 23606</strain>
    </source>
</reference>
<dbReference type="Gene3D" id="3.40.190.10">
    <property type="entry name" value="Periplasmic binding protein-like II"/>
    <property type="match status" value="2"/>
</dbReference>
<comment type="caution">
    <text evidence="6">The sequence shown here is derived from an EMBL/GenBank/DDBJ whole genome shotgun (WGS) entry which is preliminary data.</text>
</comment>
<evidence type="ECO:0000313" key="6">
    <source>
        <dbReference type="EMBL" id="PWV62363.1"/>
    </source>
</evidence>
<comment type="similarity">
    <text evidence="2">Belongs to the bacterial solute-binding protein SsuA/TauA family.</text>
</comment>
<feature type="chain" id="PRO_5016460686" evidence="4">
    <location>
        <begin position="32"/>
        <end position="334"/>
    </location>
</feature>
<evidence type="ECO:0000256" key="2">
    <source>
        <dbReference type="ARBA" id="ARBA00010742"/>
    </source>
</evidence>
<feature type="domain" description="SsuA/THI5-like" evidence="5">
    <location>
        <begin position="47"/>
        <end position="252"/>
    </location>
</feature>
<evidence type="ECO:0000259" key="5">
    <source>
        <dbReference type="Pfam" id="PF09084"/>
    </source>
</evidence>
<protein>
    <submittedName>
        <fullName evidence="6">NitT/TauT family transport system substrate-binding protein</fullName>
    </submittedName>
</protein>
<comment type="subcellular location">
    <subcellularLocation>
        <location evidence="1">Periplasm</location>
    </subcellularLocation>
</comment>
<dbReference type="PANTHER" id="PTHR30024">
    <property type="entry name" value="ALIPHATIC SULFONATES-BINDING PROTEIN-RELATED"/>
    <property type="match status" value="1"/>
</dbReference>
<dbReference type="Pfam" id="PF09084">
    <property type="entry name" value="NMT1"/>
    <property type="match status" value="1"/>
</dbReference>
<dbReference type="PANTHER" id="PTHR30024:SF47">
    <property type="entry name" value="TAURINE-BINDING PERIPLASMIC PROTEIN"/>
    <property type="match status" value="1"/>
</dbReference>